<sequence>MIKVVDGTMSCIFPEEFVIFLSEPRSQFTRYRSWNSGMYPVWKDGDPRFRNCWFGGEVTFDLKNDAPTLTGAKATFSINLNFPPNQTVLSNGQVVWAQNCTINGQHYQEGHPVYPDQDTERTEVFPDGTPFTRSQNKKPYYVFVWKTWGRYWQVADGPSSSLSIGTDNIPLGSYNMEVVIYHCRGKDKFIPLGYASTVFTITDQVPFTISLAQVNDVNQDDQNFIQNRAIAFSVKLHDPSQYLNNADISFSWDFGDSSGTMISRDLTVTHTYLSVGTFKPQVVLMASIPNGCGNPTAVVPIDASAAPAVVVMASTPAADPAAAAEGGDAITLDVPASAQPAEAATDTEDGETVVDITAEAAEVVSVAPAVVDTALLPEEQDPTNTAAEADVAADNTAGEVAAAASVAPAAEEPADADTAVADETTVVTDAAEENVAVLDAAASVAPAAEVEEAAAEAAVTVASVIEVAAEEGADVVAVAAAADVEAAATEAAVEADVAADAAATEAAAVDVDTAAVEAAAATEAAAGDAADVDTAAVEAAAADAAAVDAATDVVQAETEVPADNVVVPAATEATAVEEAVMVDAAENTEAEVQATENEVAATAAPAEQPAGAEEVVPAEGELQAEVETDPAQVALVLAKRQAPELTADCMVYRYGSLATSVEVVQGIESVEIVQMSNVVSMATELDQNAVDVTITCQGSLPNEVCTVISDADCITPVETVCTAATPSPDCQMILRQFFNDSGVFCINVSLTNDVSLAVASARVSVTVASGGTPAGTAATVLGVMVLACVVCCIGLMYRRTFGSPHPIPMSSYSAVSSRMPASGARYMRSVSPVVSSRSTTYHQQRSRPTAHPPRLTYDKVDFTLAEAINQEFLTTRSNEKAELQELNDRFASFIEKVRYLEQQNGALQQELNQFKGQQQHGQPNRATDLFQEELRELRRQMDAIGKERDQYLLERDNLAEDLALVKQRLEEESQKRADAENNLVAFRKVKMDSFVPSSPLHSDVDDATLSRLELERKIESLMDEIEFLKKLHDEEPPKYVVYRPVKEIQEVQVSVQTQQLKMEVDSSVRPDLTGALRDIRAQYETIALKNMQESEDWYKSKFADLTESAKRNNDSLRQAKQEANESRRQIQALNCEIDALKNTNEALLRQMREMEDQFGNEIGNYQDNVSRLEDEIRHLKEEMARHLREYQDLLNVKMALDIEIATYRKLLEGEESRITVPILNLGMSNHFGDR</sequence>
<name>A0ACB8WQX9_9TELE</name>
<comment type="caution">
    <text evidence="1">The sequence shown here is derived from an EMBL/GenBank/DDBJ whole genome shotgun (WGS) entry which is preliminary data.</text>
</comment>
<proteinExistence type="predicted"/>
<organism evidence="1 2">
    <name type="scientific">Scortum barcoo</name>
    <name type="common">barcoo grunter</name>
    <dbReference type="NCBI Taxonomy" id="214431"/>
    <lineage>
        <taxon>Eukaryota</taxon>
        <taxon>Metazoa</taxon>
        <taxon>Chordata</taxon>
        <taxon>Craniata</taxon>
        <taxon>Vertebrata</taxon>
        <taxon>Euteleostomi</taxon>
        <taxon>Actinopterygii</taxon>
        <taxon>Neopterygii</taxon>
        <taxon>Teleostei</taxon>
        <taxon>Neoteleostei</taxon>
        <taxon>Acanthomorphata</taxon>
        <taxon>Eupercaria</taxon>
        <taxon>Centrarchiformes</taxon>
        <taxon>Terapontoidei</taxon>
        <taxon>Terapontidae</taxon>
        <taxon>Scortum</taxon>
    </lineage>
</organism>
<dbReference type="EMBL" id="CM041537">
    <property type="protein sequence ID" value="KAI3370211.1"/>
    <property type="molecule type" value="Genomic_DNA"/>
</dbReference>
<keyword evidence="2" id="KW-1185">Reference proteome</keyword>
<accession>A0ACB8WQX9</accession>
<dbReference type="Proteomes" id="UP000831701">
    <property type="component" value="Chromosome 7"/>
</dbReference>
<reference evidence="1" key="1">
    <citation type="submission" date="2022-04" db="EMBL/GenBank/DDBJ databases">
        <title>Jade perch genome.</title>
        <authorList>
            <person name="Chao B."/>
        </authorList>
    </citation>
    <scope>NUCLEOTIDE SEQUENCE</scope>
    <source>
        <strain evidence="1">CB-2022</strain>
    </source>
</reference>
<evidence type="ECO:0000313" key="1">
    <source>
        <dbReference type="EMBL" id="KAI3370211.1"/>
    </source>
</evidence>
<gene>
    <name evidence="1" type="ORF">L3Q82_024991</name>
</gene>
<protein>
    <submittedName>
        <fullName evidence="1">Uncharacterized protein</fullName>
    </submittedName>
</protein>
<feature type="non-terminal residue" evidence="1">
    <location>
        <position position="1234"/>
    </location>
</feature>
<evidence type="ECO:0000313" key="2">
    <source>
        <dbReference type="Proteomes" id="UP000831701"/>
    </source>
</evidence>